<keyword evidence="9" id="KW-0028">Amino-acid biosynthesis</keyword>
<comment type="catalytic activity">
    <reaction evidence="9">
        <text>L-isoleucine + 2-oxoglutarate = (S)-3-methyl-2-oxopentanoate + L-glutamate</text>
        <dbReference type="Rhea" id="RHEA:24801"/>
        <dbReference type="ChEBI" id="CHEBI:16810"/>
        <dbReference type="ChEBI" id="CHEBI:29985"/>
        <dbReference type="ChEBI" id="CHEBI:35146"/>
        <dbReference type="ChEBI" id="CHEBI:58045"/>
        <dbReference type="EC" id="2.6.1.42"/>
    </reaction>
</comment>
<dbReference type="PROSITE" id="PS00770">
    <property type="entry name" value="AA_TRANSFER_CLASS_4"/>
    <property type="match status" value="1"/>
</dbReference>
<comment type="similarity">
    <text evidence="2 7">Belongs to the class-IV pyridoxal-phosphate-dependent aminotransferase family.</text>
</comment>
<name>A0AA38Y6Y6_9EURO</name>
<dbReference type="GO" id="GO:0009099">
    <property type="term" value="P:L-valine biosynthetic process"/>
    <property type="evidence" value="ECO:0007669"/>
    <property type="project" value="TreeGrafter"/>
</dbReference>
<evidence type="ECO:0000256" key="8">
    <source>
        <dbReference type="RuleBase" id="RU004516"/>
    </source>
</evidence>
<dbReference type="Gene3D" id="3.30.470.10">
    <property type="match status" value="1"/>
</dbReference>
<keyword evidence="9" id="KW-0100">Branched-chain amino acid biosynthesis</keyword>
<dbReference type="GO" id="GO:0004084">
    <property type="term" value="F:branched-chain-amino-acid transaminase activity"/>
    <property type="evidence" value="ECO:0007669"/>
    <property type="project" value="UniProtKB-EC"/>
</dbReference>
<dbReference type="FunFam" id="3.30.470.10:FF:000012">
    <property type="entry name" value="Branched-chain-amino-acid aminotransferase"/>
    <property type="match status" value="1"/>
</dbReference>
<dbReference type="SUPFAM" id="SSF56752">
    <property type="entry name" value="D-aminoacid aminotransferase-like PLP-dependent enzymes"/>
    <property type="match status" value="1"/>
</dbReference>
<dbReference type="EMBL" id="JAPDRN010000029">
    <property type="protein sequence ID" value="KAJ9636458.1"/>
    <property type="molecule type" value="Genomic_DNA"/>
</dbReference>
<dbReference type="InterPro" id="IPR043131">
    <property type="entry name" value="BCAT-like_N"/>
</dbReference>
<evidence type="ECO:0000313" key="10">
    <source>
        <dbReference type="EMBL" id="KAJ9636458.1"/>
    </source>
</evidence>
<dbReference type="AlphaFoldDB" id="A0AA38Y6Y6"/>
<evidence type="ECO:0000256" key="9">
    <source>
        <dbReference type="RuleBase" id="RU004517"/>
    </source>
</evidence>
<evidence type="ECO:0000256" key="2">
    <source>
        <dbReference type="ARBA" id="ARBA00009320"/>
    </source>
</evidence>
<evidence type="ECO:0000256" key="6">
    <source>
        <dbReference type="PIRSR" id="PIRSR006468-1"/>
    </source>
</evidence>
<keyword evidence="11" id="KW-1185">Reference proteome</keyword>
<evidence type="ECO:0000256" key="1">
    <source>
        <dbReference type="ARBA" id="ARBA00001933"/>
    </source>
</evidence>
<protein>
    <recommendedName>
        <fullName evidence="9">Branched-chain-amino-acid aminotransferase</fullName>
        <ecNumber evidence="9">2.6.1.42</ecNumber>
    </recommendedName>
</protein>
<comment type="catalytic activity">
    <reaction evidence="9">
        <text>L-leucine + 2-oxoglutarate = 4-methyl-2-oxopentanoate + L-glutamate</text>
        <dbReference type="Rhea" id="RHEA:18321"/>
        <dbReference type="ChEBI" id="CHEBI:16810"/>
        <dbReference type="ChEBI" id="CHEBI:17865"/>
        <dbReference type="ChEBI" id="CHEBI:29985"/>
        <dbReference type="ChEBI" id="CHEBI:57427"/>
        <dbReference type="EC" id="2.6.1.42"/>
    </reaction>
</comment>
<comment type="caution">
    <text evidence="10">The sequence shown here is derived from an EMBL/GenBank/DDBJ whole genome shotgun (WGS) entry which is preliminary data.</text>
</comment>
<keyword evidence="4 9" id="KW-0808">Transferase</keyword>
<evidence type="ECO:0000256" key="7">
    <source>
        <dbReference type="RuleBase" id="RU004106"/>
    </source>
</evidence>
<dbReference type="InterPro" id="IPR018300">
    <property type="entry name" value="Aminotrans_IV_CS"/>
</dbReference>
<dbReference type="Pfam" id="PF01063">
    <property type="entry name" value="Aminotran_4"/>
    <property type="match status" value="1"/>
</dbReference>
<evidence type="ECO:0000313" key="11">
    <source>
        <dbReference type="Proteomes" id="UP001172681"/>
    </source>
</evidence>
<evidence type="ECO:0000256" key="5">
    <source>
        <dbReference type="ARBA" id="ARBA00022898"/>
    </source>
</evidence>
<dbReference type="PANTHER" id="PTHR11825">
    <property type="entry name" value="SUBGROUP IIII AMINOTRANSFERASE"/>
    <property type="match status" value="1"/>
</dbReference>
<dbReference type="InterPro" id="IPR005786">
    <property type="entry name" value="B_amino_transII"/>
</dbReference>
<evidence type="ECO:0000256" key="4">
    <source>
        <dbReference type="ARBA" id="ARBA00022679"/>
    </source>
</evidence>
<accession>A0AA38Y6Y6</accession>
<evidence type="ECO:0000256" key="3">
    <source>
        <dbReference type="ARBA" id="ARBA00022576"/>
    </source>
</evidence>
<proteinExistence type="inferred from homology"/>
<dbReference type="InterPro" id="IPR036038">
    <property type="entry name" value="Aminotransferase-like"/>
</dbReference>
<dbReference type="Gene3D" id="3.20.10.10">
    <property type="entry name" value="D-amino Acid Aminotransferase, subunit A, domain 2"/>
    <property type="match status" value="1"/>
</dbReference>
<dbReference type="EC" id="2.6.1.42" evidence="9"/>
<dbReference type="PIRSF" id="PIRSF006468">
    <property type="entry name" value="BCAT1"/>
    <property type="match status" value="1"/>
</dbReference>
<keyword evidence="5 8" id="KW-0663">Pyridoxal phosphate</keyword>
<comment type="cofactor">
    <cofactor evidence="1 8">
        <name>pyridoxal 5'-phosphate</name>
        <dbReference type="ChEBI" id="CHEBI:597326"/>
    </cofactor>
</comment>
<gene>
    <name evidence="10" type="ORF">H2204_005291</name>
</gene>
<sequence length="406" mass="45007">MSSIKSAVIDYKPSEMNGNDHYDGSRPWKLDATNIKVTINKNPRTVPDPGSAEERSQKVCSDHMVSAVWTLKDGWQQPEITPYGPLPIMPTANVLHYATECFEGLKLYRGMDGKLRLFRPLANCARMVKSAERISLPGFEPEALVEMIRRLCAMDGSKWLPAHCRGSFLYIRPALIGTDPCLGFEVPKEALLYVVISYWPQPSYSDGARGLRLLASEAEELRAWPGGTGFAKIGPNYGPALKAHGRAKRTGCDQVLWLYGEDCQITEAGSSNVFIVRRESNRQLQMVTPPLEGGSILAGVTRQSILELVRARLSGDTTKEVGPVESIEKNFTMGELLQDLSDGNLEGVFICGTAAFVTSISVIEFRGRTIELPNNNLALVSLLRKWLFDIMYGGEKSEWADIIEEF</sequence>
<dbReference type="InterPro" id="IPR043132">
    <property type="entry name" value="BCAT-like_C"/>
</dbReference>
<dbReference type="GO" id="GO:0009098">
    <property type="term" value="P:L-leucine biosynthetic process"/>
    <property type="evidence" value="ECO:0007669"/>
    <property type="project" value="TreeGrafter"/>
</dbReference>
<keyword evidence="3 9" id="KW-0032">Aminotransferase</keyword>
<dbReference type="Proteomes" id="UP001172681">
    <property type="component" value="Unassembled WGS sequence"/>
</dbReference>
<dbReference type="InterPro" id="IPR001544">
    <property type="entry name" value="Aminotrans_IV"/>
</dbReference>
<feature type="modified residue" description="N6-(pyridoxal phosphate)lysine" evidence="6">
    <location>
        <position position="232"/>
    </location>
</feature>
<dbReference type="GO" id="GO:0005739">
    <property type="term" value="C:mitochondrion"/>
    <property type="evidence" value="ECO:0007669"/>
    <property type="project" value="TreeGrafter"/>
</dbReference>
<organism evidence="10 11">
    <name type="scientific">Knufia peltigerae</name>
    <dbReference type="NCBI Taxonomy" id="1002370"/>
    <lineage>
        <taxon>Eukaryota</taxon>
        <taxon>Fungi</taxon>
        <taxon>Dikarya</taxon>
        <taxon>Ascomycota</taxon>
        <taxon>Pezizomycotina</taxon>
        <taxon>Eurotiomycetes</taxon>
        <taxon>Chaetothyriomycetidae</taxon>
        <taxon>Chaetothyriales</taxon>
        <taxon>Trichomeriaceae</taxon>
        <taxon>Knufia</taxon>
    </lineage>
</organism>
<dbReference type="PANTHER" id="PTHR11825:SF69">
    <property type="entry name" value="BRANCHED-CHAIN-AMINO-ACID AMINOTRANSFERASE"/>
    <property type="match status" value="1"/>
</dbReference>
<reference evidence="10" key="1">
    <citation type="submission" date="2022-10" db="EMBL/GenBank/DDBJ databases">
        <title>Culturing micro-colonial fungi from biological soil crusts in the Mojave desert and describing Neophaeococcomyces mojavensis, and introducing the new genera and species Taxawa tesnikishii.</title>
        <authorList>
            <person name="Kurbessoian T."/>
            <person name="Stajich J.E."/>
        </authorList>
    </citation>
    <scope>NUCLEOTIDE SEQUENCE</scope>
    <source>
        <strain evidence="10">TK_35</strain>
    </source>
</reference>
<comment type="catalytic activity">
    <reaction evidence="9">
        <text>L-valine + 2-oxoglutarate = 3-methyl-2-oxobutanoate + L-glutamate</text>
        <dbReference type="Rhea" id="RHEA:24813"/>
        <dbReference type="ChEBI" id="CHEBI:11851"/>
        <dbReference type="ChEBI" id="CHEBI:16810"/>
        <dbReference type="ChEBI" id="CHEBI:29985"/>
        <dbReference type="ChEBI" id="CHEBI:57762"/>
        <dbReference type="EC" id="2.6.1.42"/>
    </reaction>
</comment>